<dbReference type="OrthoDB" id="3055037at2759"/>
<name>A0A0D2N3A4_HYPSF</name>
<accession>A0A0D2N3A4</accession>
<dbReference type="Pfam" id="PF18721">
    <property type="entry name" value="CxC6"/>
    <property type="match status" value="1"/>
</dbReference>
<gene>
    <name evidence="3" type="ORF">HYPSUDRAFT_72911</name>
</gene>
<reference evidence="4" key="1">
    <citation type="submission" date="2014-04" db="EMBL/GenBank/DDBJ databases">
        <title>Evolutionary Origins and Diversification of the Mycorrhizal Mutualists.</title>
        <authorList>
            <consortium name="DOE Joint Genome Institute"/>
            <consortium name="Mycorrhizal Genomics Consortium"/>
            <person name="Kohler A."/>
            <person name="Kuo A."/>
            <person name="Nagy L.G."/>
            <person name="Floudas D."/>
            <person name="Copeland A."/>
            <person name="Barry K.W."/>
            <person name="Cichocki N."/>
            <person name="Veneault-Fourrey C."/>
            <person name="LaButti K."/>
            <person name="Lindquist E.A."/>
            <person name="Lipzen A."/>
            <person name="Lundell T."/>
            <person name="Morin E."/>
            <person name="Murat C."/>
            <person name="Riley R."/>
            <person name="Ohm R."/>
            <person name="Sun H."/>
            <person name="Tunlid A."/>
            <person name="Henrissat B."/>
            <person name="Grigoriev I.V."/>
            <person name="Hibbett D.S."/>
            <person name="Martin F."/>
        </authorList>
    </citation>
    <scope>NUCLEOTIDE SEQUENCE [LARGE SCALE GENOMIC DNA]</scope>
    <source>
        <strain evidence="4">FD-334 SS-4</strain>
    </source>
</reference>
<evidence type="ECO:0000313" key="4">
    <source>
        <dbReference type="Proteomes" id="UP000054270"/>
    </source>
</evidence>
<dbReference type="InterPro" id="IPR041539">
    <property type="entry name" value="CxC5"/>
</dbReference>
<proteinExistence type="predicted"/>
<evidence type="ECO:0000313" key="3">
    <source>
        <dbReference type="EMBL" id="KJA13704.1"/>
    </source>
</evidence>
<evidence type="ECO:0000259" key="1">
    <source>
        <dbReference type="Pfam" id="PF18718"/>
    </source>
</evidence>
<feature type="domain" description="CxC5 like cysteine cluster associated with KDZ" evidence="1">
    <location>
        <begin position="116"/>
        <end position="224"/>
    </location>
</feature>
<evidence type="ECO:0008006" key="5">
    <source>
        <dbReference type="Google" id="ProtNLM"/>
    </source>
</evidence>
<keyword evidence="4" id="KW-1185">Reference proteome</keyword>
<sequence>MSSLHGIHEILSKYDDLSHILTMEKAMRFVWLASYLKQAIIHRLKKAPSIDDTAPLNLPPAIHQFLASAMQLTSQQTSGCWEAFQNTVWDYSLSEHSLDADSQLFYAHGREHRLMSRSLYPPMTRCNNPLCTAEDKILKVTSKTGRRIVVYTFCSFHITACNTTYHNNYSIQNRTRTYYPGVPEIIEVSKHHFIHRDVATMFINLTLISWTSTSNSAEIYNLCLSKPENQPAEWGFSFDLRSEDIWEAISHLAILEHFKETNRVLIISHGSEQKDRLKEAIQERNTLFMEKGQPERGHYCEKCVRFFDDKTGSPGYMVRTIVSDGVTIGHPCCNVAHCPQPLLHKRKRFCPGHEYLEGLCAVEGCLDPIIEDSMTCNNLKHREMYKTYQKRNGANFQLKKRLERTEVSNPPDEDTLNQLQESHDAPNEGIELACDQKSSDGNRPLRARFGRCQTHSEQLMVRPCGVIVARATFFGSETVPQTIAMLKQVFREPGSMPEYLIYDNCCGVYNHLQATFDPLLCKISCPVDAFHFDCKHKSSDIICREHCNPRKFPELVNDDGTWYFNSSKCEQTNAWLGGYHAILREMGADRYNFLLDELIMRKNRNTVQKLEKDGHLPSYILNLHLT</sequence>
<dbReference type="EMBL" id="KN817721">
    <property type="protein sequence ID" value="KJA13704.1"/>
    <property type="molecule type" value="Genomic_DNA"/>
</dbReference>
<dbReference type="STRING" id="945553.A0A0D2N3A4"/>
<feature type="domain" description="CxC6 like cysteine cluster associated with KDZ" evidence="2">
    <location>
        <begin position="322"/>
        <end position="386"/>
    </location>
</feature>
<dbReference type="Pfam" id="PF18718">
    <property type="entry name" value="CxC5"/>
    <property type="match status" value="1"/>
</dbReference>
<organism evidence="3 4">
    <name type="scientific">Hypholoma sublateritium (strain FD-334 SS-4)</name>
    <dbReference type="NCBI Taxonomy" id="945553"/>
    <lineage>
        <taxon>Eukaryota</taxon>
        <taxon>Fungi</taxon>
        <taxon>Dikarya</taxon>
        <taxon>Basidiomycota</taxon>
        <taxon>Agaricomycotina</taxon>
        <taxon>Agaricomycetes</taxon>
        <taxon>Agaricomycetidae</taxon>
        <taxon>Agaricales</taxon>
        <taxon>Agaricineae</taxon>
        <taxon>Strophariaceae</taxon>
        <taxon>Hypholoma</taxon>
    </lineage>
</organism>
<dbReference type="OMA" id="HITACNT"/>
<evidence type="ECO:0000259" key="2">
    <source>
        <dbReference type="Pfam" id="PF18721"/>
    </source>
</evidence>
<protein>
    <recommendedName>
        <fullName evidence="5">CxC6 like cysteine cluster associated with KDZ domain-containing protein</fullName>
    </recommendedName>
</protein>
<dbReference type="InterPro" id="IPR040898">
    <property type="entry name" value="CxC6"/>
</dbReference>
<dbReference type="Proteomes" id="UP000054270">
    <property type="component" value="Unassembled WGS sequence"/>
</dbReference>
<dbReference type="AlphaFoldDB" id="A0A0D2N3A4"/>